<dbReference type="VEuPathDB" id="AmoebaDB:NAEGRDRAFT_54176"/>
<name>D2W2F8_NAEGR</name>
<dbReference type="RefSeq" id="XP_002669485.1">
    <property type="nucleotide sequence ID" value="XM_002669439.1"/>
</dbReference>
<dbReference type="InParanoid" id="D2W2F8"/>
<evidence type="ECO:0000313" key="2">
    <source>
        <dbReference type="Proteomes" id="UP000006671"/>
    </source>
</evidence>
<keyword evidence="2" id="KW-1185">Reference proteome</keyword>
<sequence length="270" mass="31431">MSIPKENDKQYKAEIAQTRNFLRALGDHNKCKLMMEKHDGIKNLPYEFKMKFNWSCLFLMEAERQKEKENCLTNINLIQGNSFNVQNDEIDSTLAKIDNCFESDSSILDGTTRTNENFVRNVRGSRFRDFMPQFSNRMREWKAANKGSYQDVNNQEELETMLGISIPDVKKRLLNCLESKPRANKDQDLISMSNEFCLASSQEYFYKALMISCQRKVADCAEKVNRNLLENEKVGLLFDCVDEVRSQNSTCVTLGLKEMEKTIRESFKQK</sequence>
<reference evidence="1 2" key="1">
    <citation type="journal article" date="2010" name="Cell">
        <title>The genome of Naegleria gruberi illuminates early eukaryotic versatility.</title>
        <authorList>
            <person name="Fritz-Laylin L.K."/>
            <person name="Prochnik S.E."/>
            <person name="Ginger M.L."/>
            <person name="Dacks J.B."/>
            <person name="Carpenter M.L."/>
            <person name="Field M.C."/>
            <person name="Kuo A."/>
            <person name="Paredez A."/>
            <person name="Chapman J."/>
            <person name="Pham J."/>
            <person name="Shu S."/>
            <person name="Neupane R."/>
            <person name="Cipriano M."/>
            <person name="Mancuso J."/>
            <person name="Tu H."/>
            <person name="Salamov A."/>
            <person name="Lindquist E."/>
            <person name="Shapiro H."/>
            <person name="Lucas S."/>
            <person name="Grigoriev I.V."/>
            <person name="Cande W.Z."/>
            <person name="Fulton C."/>
            <person name="Rokhsar D.S."/>
            <person name="Dawson S.C."/>
        </authorList>
    </citation>
    <scope>NUCLEOTIDE SEQUENCE [LARGE SCALE GENOMIC DNA]</scope>
    <source>
        <strain evidence="1 2">NEG-M</strain>
    </source>
</reference>
<dbReference type="KEGG" id="ngr:NAEGRDRAFT_54176"/>
<dbReference type="GeneID" id="8860979"/>
<evidence type="ECO:0000313" key="1">
    <source>
        <dbReference type="EMBL" id="EFC36741.1"/>
    </source>
</evidence>
<dbReference type="AlphaFoldDB" id="D2W2F8"/>
<protein>
    <submittedName>
        <fullName evidence="1">Predicted protein</fullName>
    </submittedName>
</protein>
<dbReference type="OMA" id="MNHELMA"/>
<organism evidence="2">
    <name type="scientific">Naegleria gruberi</name>
    <name type="common">Amoeba</name>
    <dbReference type="NCBI Taxonomy" id="5762"/>
    <lineage>
        <taxon>Eukaryota</taxon>
        <taxon>Discoba</taxon>
        <taxon>Heterolobosea</taxon>
        <taxon>Tetramitia</taxon>
        <taxon>Eutetramitia</taxon>
        <taxon>Vahlkampfiidae</taxon>
        <taxon>Naegleria</taxon>
    </lineage>
</organism>
<dbReference type="Proteomes" id="UP000006671">
    <property type="component" value="Unassembled WGS sequence"/>
</dbReference>
<accession>D2W2F8</accession>
<dbReference type="OrthoDB" id="10435541at2759"/>
<gene>
    <name evidence="1" type="ORF">NAEGRDRAFT_54176</name>
</gene>
<proteinExistence type="predicted"/>
<dbReference type="EMBL" id="GG738926">
    <property type="protein sequence ID" value="EFC36741.1"/>
    <property type="molecule type" value="Genomic_DNA"/>
</dbReference>